<organism evidence="1 2">
    <name type="scientific">Cichorium intybus</name>
    <name type="common">Chicory</name>
    <dbReference type="NCBI Taxonomy" id="13427"/>
    <lineage>
        <taxon>Eukaryota</taxon>
        <taxon>Viridiplantae</taxon>
        <taxon>Streptophyta</taxon>
        <taxon>Embryophyta</taxon>
        <taxon>Tracheophyta</taxon>
        <taxon>Spermatophyta</taxon>
        <taxon>Magnoliopsida</taxon>
        <taxon>eudicotyledons</taxon>
        <taxon>Gunneridae</taxon>
        <taxon>Pentapetalae</taxon>
        <taxon>asterids</taxon>
        <taxon>campanulids</taxon>
        <taxon>Asterales</taxon>
        <taxon>Asteraceae</taxon>
        <taxon>Cichorioideae</taxon>
        <taxon>Cichorieae</taxon>
        <taxon>Cichoriinae</taxon>
        <taxon>Cichorium</taxon>
    </lineage>
</organism>
<proteinExistence type="predicted"/>
<dbReference type="EMBL" id="CM042017">
    <property type="protein sequence ID" value="KAI3689132.1"/>
    <property type="molecule type" value="Genomic_DNA"/>
</dbReference>
<reference evidence="1 2" key="2">
    <citation type="journal article" date="2022" name="Mol. Ecol. Resour.">
        <title>The genomes of chicory, endive, great burdock and yacon provide insights into Asteraceae paleo-polyploidization history and plant inulin production.</title>
        <authorList>
            <person name="Fan W."/>
            <person name="Wang S."/>
            <person name="Wang H."/>
            <person name="Wang A."/>
            <person name="Jiang F."/>
            <person name="Liu H."/>
            <person name="Zhao H."/>
            <person name="Xu D."/>
            <person name="Zhang Y."/>
        </authorList>
    </citation>
    <scope>NUCLEOTIDE SEQUENCE [LARGE SCALE GENOMIC DNA]</scope>
    <source>
        <strain evidence="2">cv. Punajuju</strain>
        <tissue evidence="1">Leaves</tissue>
    </source>
</reference>
<accession>A0ACB8YUD1</accession>
<comment type="caution">
    <text evidence="1">The sequence shown here is derived from an EMBL/GenBank/DDBJ whole genome shotgun (WGS) entry which is preliminary data.</text>
</comment>
<reference evidence="2" key="1">
    <citation type="journal article" date="2022" name="Mol. Ecol. Resour.">
        <title>The genomes of chicory, endive, great burdock and yacon provide insights into Asteraceae palaeo-polyploidization history and plant inulin production.</title>
        <authorList>
            <person name="Fan W."/>
            <person name="Wang S."/>
            <person name="Wang H."/>
            <person name="Wang A."/>
            <person name="Jiang F."/>
            <person name="Liu H."/>
            <person name="Zhao H."/>
            <person name="Xu D."/>
            <person name="Zhang Y."/>
        </authorList>
    </citation>
    <scope>NUCLEOTIDE SEQUENCE [LARGE SCALE GENOMIC DNA]</scope>
    <source>
        <strain evidence="2">cv. Punajuju</strain>
    </source>
</reference>
<evidence type="ECO:0000313" key="1">
    <source>
        <dbReference type="EMBL" id="KAI3689132.1"/>
    </source>
</evidence>
<gene>
    <name evidence="1" type="ORF">L2E82_47081</name>
</gene>
<dbReference type="Proteomes" id="UP001055811">
    <property type="component" value="Linkage Group LG09"/>
</dbReference>
<protein>
    <submittedName>
        <fullName evidence="1">Uncharacterized protein</fullName>
    </submittedName>
</protein>
<sequence length="95" mass="10520">MSCTTLSTCRAQLSARRCSAQPSARMHRAQQPHVHSPLTNNKMGPQGKYFITADLTSPISLPPTLLGSPLLLTLEDRSHHPQNKCQGETRDFVRP</sequence>
<evidence type="ECO:0000313" key="2">
    <source>
        <dbReference type="Proteomes" id="UP001055811"/>
    </source>
</evidence>
<name>A0ACB8YUD1_CICIN</name>
<keyword evidence="2" id="KW-1185">Reference proteome</keyword>